<name>A0AAV1DAE7_OLDCO</name>
<dbReference type="EMBL" id="OX459121">
    <property type="protein sequence ID" value="CAI9104553.1"/>
    <property type="molecule type" value="Genomic_DNA"/>
</dbReference>
<accession>A0AAV1DAE7</accession>
<dbReference type="AlphaFoldDB" id="A0AAV1DAE7"/>
<dbReference type="Proteomes" id="UP001161247">
    <property type="component" value="Chromosome 4"/>
</dbReference>
<proteinExistence type="predicted"/>
<reference evidence="1" key="1">
    <citation type="submission" date="2023-03" db="EMBL/GenBank/DDBJ databases">
        <authorList>
            <person name="Julca I."/>
        </authorList>
    </citation>
    <scope>NUCLEOTIDE SEQUENCE</scope>
</reference>
<gene>
    <name evidence="1" type="ORF">OLC1_LOCUS13456</name>
</gene>
<organism evidence="1 2">
    <name type="scientific">Oldenlandia corymbosa var. corymbosa</name>
    <dbReference type="NCBI Taxonomy" id="529605"/>
    <lineage>
        <taxon>Eukaryota</taxon>
        <taxon>Viridiplantae</taxon>
        <taxon>Streptophyta</taxon>
        <taxon>Embryophyta</taxon>
        <taxon>Tracheophyta</taxon>
        <taxon>Spermatophyta</taxon>
        <taxon>Magnoliopsida</taxon>
        <taxon>eudicotyledons</taxon>
        <taxon>Gunneridae</taxon>
        <taxon>Pentapetalae</taxon>
        <taxon>asterids</taxon>
        <taxon>lamiids</taxon>
        <taxon>Gentianales</taxon>
        <taxon>Rubiaceae</taxon>
        <taxon>Rubioideae</taxon>
        <taxon>Spermacoceae</taxon>
        <taxon>Hedyotis-Oldenlandia complex</taxon>
        <taxon>Oldenlandia</taxon>
    </lineage>
</organism>
<sequence>MCWECIQFYNQQHDDQTERYRYCGKVENVAFSTTSSYSSSQVTFTGSLVDDSSGINITGETSFVGQYVVYHHHPPKGAVAAEEEALFCEKKEEFLADWEQRKKEPCQLGCCVGYRSGFPGFISETFREFVRDSWEDRRARSRKHNLHLLRLQGLLRGTSQWSAVLCHNNN</sequence>
<evidence type="ECO:0000313" key="1">
    <source>
        <dbReference type="EMBL" id="CAI9104553.1"/>
    </source>
</evidence>
<protein>
    <submittedName>
        <fullName evidence="1">OLC1v1003250C1</fullName>
    </submittedName>
</protein>
<keyword evidence="2" id="KW-1185">Reference proteome</keyword>
<evidence type="ECO:0000313" key="2">
    <source>
        <dbReference type="Proteomes" id="UP001161247"/>
    </source>
</evidence>